<dbReference type="PANTHER" id="PTHR30250:SF11">
    <property type="entry name" value="O-ANTIGEN TRANSPORTER-RELATED"/>
    <property type="match status" value="1"/>
</dbReference>
<feature type="transmembrane region" description="Helical" evidence="6">
    <location>
        <begin position="92"/>
        <end position="114"/>
    </location>
</feature>
<evidence type="ECO:0000313" key="8">
    <source>
        <dbReference type="Proteomes" id="UP001595947"/>
    </source>
</evidence>
<comment type="caution">
    <text evidence="7">The sequence shown here is derived from an EMBL/GenBank/DDBJ whole genome shotgun (WGS) entry which is preliminary data.</text>
</comment>
<protein>
    <submittedName>
        <fullName evidence="7">Lipopolysaccharide biosynthesis protein</fullName>
    </submittedName>
</protein>
<evidence type="ECO:0000256" key="1">
    <source>
        <dbReference type="ARBA" id="ARBA00004651"/>
    </source>
</evidence>
<evidence type="ECO:0000313" key="7">
    <source>
        <dbReference type="EMBL" id="MFC5065112.1"/>
    </source>
</evidence>
<evidence type="ECO:0000256" key="5">
    <source>
        <dbReference type="ARBA" id="ARBA00023136"/>
    </source>
</evidence>
<feature type="transmembrane region" description="Helical" evidence="6">
    <location>
        <begin position="181"/>
        <end position="202"/>
    </location>
</feature>
<feature type="transmembrane region" description="Helical" evidence="6">
    <location>
        <begin position="305"/>
        <end position="326"/>
    </location>
</feature>
<dbReference type="Proteomes" id="UP001595947">
    <property type="component" value="Unassembled WGS sequence"/>
</dbReference>
<feature type="transmembrane region" description="Helical" evidence="6">
    <location>
        <begin position="126"/>
        <end position="150"/>
    </location>
</feature>
<gene>
    <name evidence="7" type="ORF">ACFPBZ_23045</name>
</gene>
<reference evidence="8" key="1">
    <citation type="journal article" date="2019" name="Int. J. Syst. Evol. Microbiol.">
        <title>The Global Catalogue of Microorganisms (GCM) 10K type strain sequencing project: providing services to taxonomists for standard genome sequencing and annotation.</title>
        <authorList>
            <consortium name="The Broad Institute Genomics Platform"/>
            <consortium name="The Broad Institute Genome Sequencing Center for Infectious Disease"/>
            <person name="Wu L."/>
            <person name="Ma J."/>
        </authorList>
    </citation>
    <scope>NUCLEOTIDE SEQUENCE [LARGE SCALE GENOMIC DNA]</scope>
    <source>
        <strain evidence="8">CGMCC 4.7093</strain>
    </source>
</reference>
<sequence>MTTVAPGRLTRLRDLGRESFVRNSALLMANYVISGMLGFAFWAVAARMLPATTVGTVSALVAGLGFASAAAGVGMPNTVVRFLHTEPDQRAFVLAAVGTVAAVASLAAAVIVLVPGGFGLPLGSTSTTLVVALVVAMAIGPVVDAVIVGFRVTGSIVVKNAVAGALRIAALPLLASAGEDGLLAALLVSTALAAAISFTVGVRRARRGPDDEPARHAFASLTGKLSFSSGNYVSMLVSIAPLAFTPIIALTLLGPAASAYVTCALLLVTALNAIPTTISQSLFAELSAASGDRRAFVRRALRGTYALVAPAVLVVVVIAPWVLAIFGPDYTAAAWCLRLMALGSLLGAFNYVADVVINASGRIVAFTVVNTVGSGLVLAATTLGAVFTPPGSTLTGLGLGWLVGQGCYSLLAAAALAMTPSSPAPSSPVDSPVAPLAAVDPPVAPLAAAEPPVAPLAPERPA</sequence>
<dbReference type="InterPro" id="IPR050833">
    <property type="entry name" value="Poly_Biosynth_Transport"/>
</dbReference>
<accession>A0ABV9YU38</accession>
<evidence type="ECO:0000256" key="2">
    <source>
        <dbReference type="ARBA" id="ARBA00022475"/>
    </source>
</evidence>
<evidence type="ECO:0000256" key="3">
    <source>
        <dbReference type="ARBA" id="ARBA00022692"/>
    </source>
</evidence>
<proteinExistence type="predicted"/>
<evidence type="ECO:0000256" key="4">
    <source>
        <dbReference type="ARBA" id="ARBA00022989"/>
    </source>
</evidence>
<evidence type="ECO:0000256" key="6">
    <source>
        <dbReference type="SAM" id="Phobius"/>
    </source>
</evidence>
<feature type="transmembrane region" description="Helical" evidence="6">
    <location>
        <begin position="259"/>
        <end position="284"/>
    </location>
</feature>
<feature type="transmembrane region" description="Helical" evidence="6">
    <location>
        <begin position="399"/>
        <end position="418"/>
    </location>
</feature>
<keyword evidence="3 6" id="KW-0812">Transmembrane</keyword>
<feature type="transmembrane region" description="Helical" evidence="6">
    <location>
        <begin position="364"/>
        <end position="387"/>
    </location>
</feature>
<dbReference type="EMBL" id="JBHSIV010000031">
    <property type="protein sequence ID" value="MFC5065112.1"/>
    <property type="molecule type" value="Genomic_DNA"/>
</dbReference>
<feature type="transmembrane region" description="Helical" evidence="6">
    <location>
        <begin position="332"/>
        <end position="352"/>
    </location>
</feature>
<name>A0ABV9YU38_9PSEU</name>
<dbReference type="PANTHER" id="PTHR30250">
    <property type="entry name" value="PST FAMILY PREDICTED COLANIC ACID TRANSPORTER"/>
    <property type="match status" value="1"/>
</dbReference>
<comment type="subcellular location">
    <subcellularLocation>
        <location evidence="1">Cell membrane</location>
        <topology evidence="1">Multi-pass membrane protein</topology>
    </subcellularLocation>
</comment>
<feature type="transmembrane region" description="Helical" evidence="6">
    <location>
        <begin position="57"/>
        <end position="80"/>
    </location>
</feature>
<keyword evidence="4 6" id="KW-1133">Transmembrane helix</keyword>
<keyword evidence="8" id="KW-1185">Reference proteome</keyword>
<feature type="transmembrane region" description="Helical" evidence="6">
    <location>
        <begin position="157"/>
        <end position="175"/>
    </location>
</feature>
<feature type="transmembrane region" description="Helical" evidence="6">
    <location>
        <begin position="20"/>
        <end position="45"/>
    </location>
</feature>
<organism evidence="7 8">
    <name type="scientific">Actinomycetospora atypica</name>
    <dbReference type="NCBI Taxonomy" id="1290095"/>
    <lineage>
        <taxon>Bacteria</taxon>
        <taxon>Bacillati</taxon>
        <taxon>Actinomycetota</taxon>
        <taxon>Actinomycetes</taxon>
        <taxon>Pseudonocardiales</taxon>
        <taxon>Pseudonocardiaceae</taxon>
        <taxon>Actinomycetospora</taxon>
    </lineage>
</organism>
<keyword evidence="2" id="KW-1003">Cell membrane</keyword>
<keyword evidence="5 6" id="KW-0472">Membrane</keyword>
<feature type="transmembrane region" description="Helical" evidence="6">
    <location>
        <begin position="232"/>
        <end position="253"/>
    </location>
</feature>
<dbReference type="RefSeq" id="WP_378038449.1">
    <property type="nucleotide sequence ID" value="NZ_JBHSIV010000031.1"/>
</dbReference>